<organism evidence="1 2">
    <name type="scientific">Sphaerisporangium melleum</name>
    <dbReference type="NCBI Taxonomy" id="321316"/>
    <lineage>
        <taxon>Bacteria</taxon>
        <taxon>Bacillati</taxon>
        <taxon>Actinomycetota</taxon>
        <taxon>Actinomycetes</taxon>
        <taxon>Streptosporangiales</taxon>
        <taxon>Streptosporangiaceae</taxon>
        <taxon>Sphaerisporangium</taxon>
    </lineage>
</organism>
<proteinExistence type="predicted"/>
<reference evidence="1" key="1">
    <citation type="journal article" date="2014" name="Int. J. Syst. Evol. Microbiol.">
        <title>Complete genome sequence of Corynebacterium casei LMG S-19264T (=DSM 44701T), isolated from a smear-ripened cheese.</title>
        <authorList>
            <consortium name="US DOE Joint Genome Institute (JGI-PGF)"/>
            <person name="Walter F."/>
            <person name="Albersmeier A."/>
            <person name="Kalinowski J."/>
            <person name="Ruckert C."/>
        </authorList>
    </citation>
    <scope>NUCLEOTIDE SEQUENCE</scope>
    <source>
        <strain evidence="1">JCM 13064</strain>
    </source>
</reference>
<protein>
    <submittedName>
        <fullName evidence="1">Uncharacterized protein</fullName>
    </submittedName>
</protein>
<accession>A0A917QQB1</accession>
<dbReference type="EMBL" id="BMNT01000001">
    <property type="protein sequence ID" value="GGK61882.1"/>
    <property type="molecule type" value="Genomic_DNA"/>
</dbReference>
<dbReference type="RefSeq" id="WP_189160931.1">
    <property type="nucleotide sequence ID" value="NZ_BMNT01000001.1"/>
</dbReference>
<name>A0A917QQB1_9ACTN</name>
<gene>
    <name evidence="1" type="ORF">GCM10007964_01300</name>
</gene>
<dbReference type="Proteomes" id="UP000645217">
    <property type="component" value="Unassembled WGS sequence"/>
</dbReference>
<comment type="caution">
    <text evidence="1">The sequence shown here is derived from an EMBL/GenBank/DDBJ whole genome shotgun (WGS) entry which is preliminary data.</text>
</comment>
<keyword evidence="2" id="KW-1185">Reference proteome</keyword>
<dbReference type="AlphaFoldDB" id="A0A917QQB1"/>
<sequence>MTHHLAPLELAEFLAATRPDWERMHIQQAIERARQAAWPYEHFVGAFWRTACDDDATPAEVDHLQPKNLRREWAVAS</sequence>
<reference evidence="1" key="2">
    <citation type="submission" date="2020-09" db="EMBL/GenBank/DDBJ databases">
        <authorList>
            <person name="Sun Q."/>
            <person name="Ohkuma M."/>
        </authorList>
    </citation>
    <scope>NUCLEOTIDE SEQUENCE</scope>
    <source>
        <strain evidence="1">JCM 13064</strain>
    </source>
</reference>
<evidence type="ECO:0000313" key="1">
    <source>
        <dbReference type="EMBL" id="GGK61882.1"/>
    </source>
</evidence>
<evidence type="ECO:0000313" key="2">
    <source>
        <dbReference type="Proteomes" id="UP000645217"/>
    </source>
</evidence>